<name>A0AAW1VB77_9CUCU</name>
<evidence type="ECO:0000313" key="2">
    <source>
        <dbReference type="Proteomes" id="UP001431783"/>
    </source>
</evidence>
<evidence type="ECO:0000313" key="1">
    <source>
        <dbReference type="EMBL" id="KAK9889972.1"/>
    </source>
</evidence>
<dbReference type="AlphaFoldDB" id="A0AAW1VB77"/>
<dbReference type="Proteomes" id="UP001431783">
    <property type="component" value="Unassembled WGS sequence"/>
</dbReference>
<organism evidence="1 2">
    <name type="scientific">Henosepilachna vigintioctopunctata</name>
    <dbReference type="NCBI Taxonomy" id="420089"/>
    <lineage>
        <taxon>Eukaryota</taxon>
        <taxon>Metazoa</taxon>
        <taxon>Ecdysozoa</taxon>
        <taxon>Arthropoda</taxon>
        <taxon>Hexapoda</taxon>
        <taxon>Insecta</taxon>
        <taxon>Pterygota</taxon>
        <taxon>Neoptera</taxon>
        <taxon>Endopterygota</taxon>
        <taxon>Coleoptera</taxon>
        <taxon>Polyphaga</taxon>
        <taxon>Cucujiformia</taxon>
        <taxon>Coccinelloidea</taxon>
        <taxon>Coccinellidae</taxon>
        <taxon>Epilachninae</taxon>
        <taxon>Epilachnini</taxon>
        <taxon>Henosepilachna</taxon>
    </lineage>
</organism>
<gene>
    <name evidence="1" type="ORF">WA026_008784</name>
</gene>
<protein>
    <submittedName>
        <fullName evidence="1">Uncharacterized protein</fullName>
    </submittedName>
</protein>
<comment type="caution">
    <text evidence="1">The sequence shown here is derived from an EMBL/GenBank/DDBJ whole genome shotgun (WGS) entry which is preliminary data.</text>
</comment>
<accession>A0AAW1VB77</accession>
<proteinExistence type="predicted"/>
<sequence>MQVEKNLSQAQSWGRKARNRNSRFNPQWIKEFPGSSVINSTHLGEYTKELTGLLEGVYRRTISISCLFTCKSSLLNCYE</sequence>
<dbReference type="EMBL" id="JARQZJ010000124">
    <property type="protein sequence ID" value="KAK9889972.1"/>
    <property type="molecule type" value="Genomic_DNA"/>
</dbReference>
<keyword evidence="2" id="KW-1185">Reference proteome</keyword>
<reference evidence="1 2" key="1">
    <citation type="submission" date="2023-03" db="EMBL/GenBank/DDBJ databases">
        <title>Genome insight into feeding habits of ladybird beetles.</title>
        <authorList>
            <person name="Li H.-S."/>
            <person name="Huang Y.-H."/>
            <person name="Pang H."/>
        </authorList>
    </citation>
    <scope>NUCLEOTIDE SEQUENCE [LARGE SCALE GENOMIC DNA]</scope>
    <source>
        <strain evidence="1">SYSU_2023b</strain>
        <tissue evidence="1">Whole body</tissue>
    </source>
</reference>